<feature type="transmembrane region" description="Helical" evidence="1">
    <location>
        <begin position="682"/>
        <end position="701"/>
    </location>
</feature>
<dbReference type="Gene3D" id="3.30.300.30">
    <property type="match status" value="1"/>
</dbReference>
<dbReference type="InterPro" id="IPR042099">
    <property type="entry name" value="ANL_N_sf"/>
</dbReference>
<dbReference type="PROSITE" id="PS50075">
    <property type="entry name" value="CARRIER"/>
    <property type="match status" value="1"/>
</dbReference>
<dbReference type="RefSeq" id="WP_197167164.1">
    <property type="nucleotide sequence ID" value="NZ_JADZGI010000007.1"/>
</dbReference>
<protein>
    <submittedName>
        <fullName evidence="3">AMP-binding protein</fullName>
    </submittedName>
</protein>
<dbReference type="InterPro" id="IPR045851">
    <property type="entry name" value="AMP-bd_C_sf"/>
</dbReference>
<gene>
    <name evidence="3" type="ORF">I5E68_18985</name>
</gene>
<keyword evidence="1" id="KW-0812">Transmembrane</keyword>
<dbReference type="Pfam" id="PF00501">
    <property type="entry name" value="AMP-binding"/>
    <property type="match status" value="1"/>
</dbReference>
<keyword evidence="1" id="KW-1133">Transmembrane helix</keyword>
<dbReference type="EMBL" id="JADZGI010000007">
    <property type="protein sequence ID" value="MBH0115033.1"/>
    <property type="molecule type" value="Genomic_DNA"/>
</dbReference>
<feature type="transmembrane region" description="Helical" evidence="1">
    <location>
        <begin position="570"/>
        <end position="587"/>
    </location>
</feature>
<feature type="transmembrane region" description="Helical" evidence="1">
    <location>
        <begin position="721"/>
        <end position="738"/>
    </location>
</feature>
<evidence type="ECO:0000259" key="2">
    <source>
        <dbReference type="PROSITE" id="PS50075"/>
    </source>
</evidence>
<dbReference type="PANTHER" id="PTHR43767">
    <property type="entry name" value="LONG-CHAIN-FATTY-ACID--COA LIGASE"/>
    <property type="match status" value="1"/>
</dbReference>
<feature type="transmembrane region" description="Helical" evidence="1">
    <location>
        <begin position="750"/>
        <end position="778"/>
    </location>
</feature>
<dbReference type="SUPFAM" id="SSF56801">
    <property type="entry name" value="Acetyl-CoA synthetase-like"/>
    <property type="match status" value="1"/>
</dbReference>
<proteinExistence type="predicted"/>
<feature type="transmembrane region" description="Helical" evidence="1">
    <location>
        <begin position="650"/>
        <end position="670"/>
    </location>
</feature>
<evidence type="ECO:0000313" key="4">
    <source>
        <dbReference type="Proteomes" id="UP000617634"/>
    </source>
</evidence>
<evidence type="ECO:0000256" key="1">
    <source>
        <dbReference type="SAM" id="Phobius"/>
    </source>
</evidence>
<dbReference type="AlphaFoldDB" id="A0A931HGN4"/>
<dbReference type="Gene3D" id="3.40.50.12780">
    <property type="entry name" value="N-terminal domain of ligase-like"/>
    <property type="match status" value="1"/>
</dbReference>
<feature type="domain" description="Carrier" evidence="2">
    <location>
        <begin position="468"/>
        <end position="543"/>
    </location>
</feature>
<dbReference type="InterPro" id="IPR009081">
    <property type="entry name" value="PP-bd_ACP"/>
</dbReference>
<sequence length="873" mass="95285">MQPFWDTEGRAPQSPAFILEDSVVTYAALTEKIGQWCERLAAIAQGRRPLVALEIELDADSIAAYLACLKSGFPVLVAETGTFEPDARLTTIWTPDIIVRGRGDGVKAVLQFDGEATPPSRGEMHADLRLLLSTSGSTGDPKLVRLSGENIVSNADSIAEYLGITASDRAMSTLPLFYSYGLSVLHSYLQVGAAMVLTERSVLDPGFWDLFGKTGATSMALVPHQFDLLERTGFKDMDLPSLRYVTQAGGKLAPTSVRRFAEMARSGGWQLVIMYGQTEASPRISYVPPESLDEAHDTIGRAVPGGRMWLRDEHGTVIEGHGVAGELVYAGPNVMMGYGVEPGDLARGPEHTELSTGDIAERTQDGFYRIVGRLKRFVKLYGMRVSLDQIETLLSDEGVEGYACAVDDHLVVLHVSGQDAFIRRTIADEYELPESAVRSHAIAEVPLMPSGKTDRKVLQQWAAEAMAADEETESGSIGEVIARVTRSAEIQPGDTFASLGGDSLGYLHVEMALEERLGHVPQDWENQPIATLEQMTPKSRSRFVRPVGVDVLLRVAAISMVVAVHSGLHAFFGGPWMLLVLMGYLMARFQLNLLGQGRIGTFVVKMLYPIVPIYFGMIVLVNIAMADVPLAYFGLWANYFRAEGRNPAELYWYVSAYVQIIALIGVAFAFPALRTWAMANKWGIAAIVMVVTLAIQAGLVLSPLHSPEGLILWPAPHPDSHGLMACIPVFCFGWMLRVTTTRAQVRANLVLGLVTLLVFAQFRMSILATVYLGATFVLLAWNPTVQLPNIVATTFQKAATVTLFVYLFHVLVIYVLSKVFDDPLPLAVAAIPLSFVLAYVIKAVFDYFDNIAAALLLRGNRSARPTTGALESV</sequence>
<accession>A0A931HGN4</accession>
<keyword evidence="1" id="KW-0472">Membrane</keyword>
<dbReference type="InterPro" id="IPR050237">
    <property type="entry name" value="ATP-dep_AMP-bd_enzyme"/>
</dbReference>
<dbReference type="InterPro" id="IPR036736">
    <property type="entry name" value="ACP-like_sf"/>
</dbReference>
<keyword evidence="4" id="KW-1185">Reference proteome</keyword>
<dbReference type="Proteomes" id="UP000617634">
    <property type="component" value="Unassembled WGS sequence"/>
</dbReference>
<evidence type="ECO:0000313" key="3">
    <source>
        <dbReference type="EMBL" id="MBH0115033.1"/>
    </source>
</evidence>
<comment type="caution">
    <text evidence="3">The sequence shown here is derived from an EMBL/GenBank/DDBJ whole genome shotgun (WGS) entry which is preliminary data.</text>
</comment>
<dbReference type="PANTHER" id="PTHR43767:SF10">
    <property type="entry name" value="SURFACTIN SYNTHASE SUBUNIT 1"/>
    <property type="match status" value="1"/>
</dbReference>
<feature type="transmembrane region" description="Helical" evidence="1">
    <location>
        <begin position="798"/>
        <end position="817"/>
    </location>
</feature>
<dbReference type="SUPFAM" id="SSF47336">
    <property type="entry name" value="ACP-like"/>
    <property type="match status" value="1"/>
</dbReference>
<name>A0A931HGN4_9SPHN</name>
<dbReference type="InterPro" id="IPR000873">
    <property type="entry name" value="AMP-dep_synth/lig_dom"/>
</dbReference>
<feature type="transmembrane region" description="Helical" evidence="1">
    <location>
        <begin position="607"/>
        <end position="630"/>
    </location>
</feature>
<reference evidence="3" key="1">
    <citation type="submission" date="2020-11" db="EMBL/GenBank/DDBJ databases">
        <title>Novosphingobium aureum sp. nov., a marine bacterium isolated from sediment of a salt flat.</title>
        <authorList>
            <person name="Yoo Y."/>
            <person name="Kim J.-J."/>
        </authorList>
    </citation>
    <scope>NUCLEOTIDE SEQUENCE</scope>
    <source>
        <strain evidence="3">YJ-S2-02</strain>
    </source>
</reference>
<feature type="transmembrane region" description="Helical" evidence="1">
    <location>
        <begin position="824"/>
        <end position="845"/>
    </location>
</feature>
<organism evidence="3 4">
    <name type="scientific">Novosphingobium aureum</name>
    <dbReference type="NCBI Taxonomy" id="2792964"/>
    <lineage>
        <taxon>Bacteria</taxon>
        <taxon>Pseudomonadati</taxon>
        <taxon>Pseudomonadota</taxon>
        <taxon>Alphaproteobacteria</taxon>
        <taxon>Sphingomonadales</taxon>
        <taxon>Sphingomonadaceae</taxon>
        <taxon>Novosphingobium</taxon>
    </lineage>
</organism>